<organism evidence="1 2">
    <name type="scientific">Bacillus phage SP-15</name>
    <dbReference type="NCBI Taxonomy" id="1792032"/>
    <lineage>
        <taxon>Viruses</taxon>
        <taxon>Duplodnaviria</taxon>
        <taxon>Heunggongvirae</taxon>
        <taxon>Uroviricota</taxon>
        <taxon>Caudoviricetes</taxon>
        <taxon>Thornevirus</taxon>
        <taxon>Thornevirus SP15</taxon>
    </lineage>
</organism>
<protein>
    <submittedName>
        <fullName evidence="1">Uncharacterized protein</fullName>
    </submittedName>
</protein>
<dbReference type="GeneID" id="29125326"/>
<accession>A0A127AWJ9</accession>
<dbReference type="RefSeq" id="YP_009302546.1">
    <property type="nucleotide sequence ID" value="NC_031245.1"/>
</dbReference>
<gene>
    <name evidence="1" type="ORF">SP15_159</name>
</gene>
<name>A0A127AWJ9_9CAUD</name>
<dbReference type="KEGG" id="vg:29125326"/>
<proteinExistence type="predicted"/>
<keyword evidence="2" id="KW-1185">Reference proteome</keyword>
<dbReference type="Proteomes" id="UP000203261">
    <property type="component" value="Segment"/>
</dbReference>
<evidence type="ECO:0000313" key="1">
    <source>
        <dbReference type="EMBL" id="AMM44957.1"/>
    </source>
</evidence>
<sequence length="43" mass="5196">MLMVLCARNDTQVAPREETKDVQLGYYYRLCNPWDHRWCGYSI</sequence>
<evidence type="ECO:0000313" key="2">
    <source>
        <dbReference type="Proteomes" id="UP000203261"/>
    </source>
</evidence>
<dbReference type="EMBL" id="KT624200">
    <property type="protein sequence ID" value="AMM44957.1"/>
    <property type="molecule type" value="Genomic_DNA"/>
</dbReference>
<reference evidence="1 2" key="1">
    <citation type="submission" date="2015-08" db="EMBL/GenBank/DDBJ databases">
        <authorList>
            <person name="Babu N.S."/>
            <person name="Beckwith C.J."/>
            <person name="Beseler K.G."/>
            <person name="Brison A."/>
            <person name="Carone J.V."/>
            <person name="Caskin T.P."/>
            <person name="Diamond M."/>
            <person name="Durham M.E."/>
            <person name="Foxe J.M."/>
            <person name="Go M."/>
            <person name="Henderson B.A."/>
            <person name="Jones I.B."/>
            <person name="McGettigan J.A."/>
            <person name="Micheletti S.J."/>
            <person name="Nasrallah M.E."/>
            <person name="Ortiz D."/>
            <person name="Piller C.R."/>
            <person name="Privatt S.R."/>
            <person name="Schneider S.L."/>
            <person name="Sharp S."/>
            <person name="Smith T.C."/>
            <person name="Stanton J.D."/>
            <person name="Ullery H.E."/>
            <person name="Wilson R.J."/>
            <person name="Serrano M.G."/>
            <person name="Buck G."/>
            <person name="Lee V."/>
            <person name="Wang Y."/>
            <person name="Carvalho R."/>
            <person name="Voegtly L."/>
            <person name="Shi R."/>
            <person name="Duckworth R."/>
            <person name="Johnson A."/>
            <person name="Loviza R."/>
            <person name="Walstead R."/>
            <person name="Shah Z."/>
            <person name="Kiflezghi M."/>
            <person name="Wade K."/>
            <person name="Ball S.L."/>
            <person name="Bradley K.W."/>
            <person name="Asai D.J."/>
            <person name="Bowman C.A."/>
            <person name="Russell D.A."/>
            <person name="Pope W.H."/>
            <person name="Jacobs-Sera D."/>
            <person name="Hendrix R.W."/>
            <person name="Hatfull G.F."/>
        </authorList>
    </citation>
    <scope>NUCLEOTIDE SEQUENCE [LARGE SCALE GENOMIC DNA]</scope>
</reference>